<feature type="region of interest" description="Disordered" evidence="1">
    <location>
        <begin position="65"/>
        <end position="117"/>
    </location>
</feature>
<gene>
    <name evidence="2" type="ORF">M231_02525</name>
</gene>
<evidence type="ECO:0000313" key="2">
    <source>
        <dbReference type="EMBL" id="RXK40251.1"/>
    </source>
</evidence>
<evidence type="ECO:0000256" key="1">
    <source>
        <dbReference type="SAM" id="MobiDB-lite"/>
    </source>
</evidence>
<feature type="region of interest" description="Disordered" evidence="1">
    <location>
        <begin position="235"/>
        <end position="297"/>
    </location>
</feature>
<feature type="compositionally biased region" description="Low complexity" evidence="1">
    <location>
        <begin position="585"/>
        <end position="596"/>
    </location>
</feature>
<feature type="compositionally biased region" description="Low complexity" evidence="1">
    <location>
        <begin position="89"/>
        <end position="106"/>
    </location>
</feature>
<feature type="compositionally biased region" description="Acidic residues" evidence="1">
    <location>
        <begin position="282"/>
        <end position="296"/>
    </location>
</feature>
<evidence type="ECO:0000313" key="3">
    <source>
        <dbReference type="Proteomes" id="UP000289152"/>
    </source>
</evidence>
<feature type="compositionally biased region" description="Polar residues" evidence="1">
    <location>
        <begin position="74"/>
        <end position="83"/>
    </location>
</feature>
<proteinExistence type="predicted"/>
<reference evidence="2 3" key="1">
    <citation type="submission" date="2016-06" db="EMBL/GenBank/DDBJ databases">
        <title>Evolution of pathogenesis and genome organization in the Tremellales.</title>
        <authorList>
            <person name="Cuomo C."/>
            <person name="Litvintseva A."/>
            <person name="Heitman J."/>
            <person name="Chen Y."/>
            <person name="Sun S."/>
            <person name="Springer D."/>
            <person name="Dromer F."/>
            <person name="Young S."/>
            <person name="Zeng Q."/>
            <person name="Chapman S."/>
            <person name="Gujja S."/>
            <person name="Saif S."/>
            <person name="Birren B."/>
        </authorList>
    </citation>
    <scope>NUCLEOTIDE SEQUENCE [LARGE SCALE GENOMIC DNA]</scope>
    <source>
        <strain evidence="2 3">ATCC 28783</strain>
    </source>
</reference>
<organism evidence="2 3">
    <name type="scientific">Tremella mesenterica</name>
    <name type="common">Jelly fungus</name>
    <dbReference type="NCBI Taxonomy" id="5217"/>
    <lineage>
        <taxon>Eukaryota</taxon>
        <taxon>Fungi</taxon>
        <taxon>Dikarya</taxon>
        <taxon>Basidiomycota</taxon>
        <taxon>Agaricomycotina</taxon>
        <taxon>Tremellomycetes</taxon>
        <taxon>Tremellales</taxon>
        <taxon>Tremellaceae</taxon>
        <taxon>Tremella</taxon>
    </lineage>
</organism>
<dbReference type="AlphaFoldDB" id="A0A4Q1BQN0"/>
<accession>A0A4Q1BQN0</accession>
<dbReference type="Proteomes" id="UP000289152">
    <property type="component" value="Unassembled WGS sequence"/>
</dbReference>
<name>A0A4Q1BQN0_TREME</name>
<feature type="compositionally biased region" description="Polar residues" evidence="1">
    <location>
        <begin position="541"/>
        <end position="584"/>
    </location>
</feature>
<dbReference type="VEuPathDB" id="FungiDB:TREMEDRAFT_57567"/>
<keyword evidence="3" id="KW-1185">Reference proteome</keyword>
<feature type="region of interest" description="Disordered" evidence="1">
    <location>
        <begin position="541"/>
        <end position="601"/>
    </location>
</feature>
<comment type="caution">
    <text evidence="2">The sequence shown here is derived from an EMBL/GenBank/DDBJ whole genome shotgun (WGS) entry which is preliminary data.</text>
</comment>
<protein>
    <submittedName>
        <fullName evidence="2">Uncharacterized protein</fullName>
    </submittedName>
</protein>
<feature type="compositionally biased region" description="Acidic residues" evidence="1">
    <location>
        <begin position="235"/>
        <end position="274"/>
    </location>
</feature>
<dbReference type="InParanoid" id="A0A4Q1BQN0"/>
<dbReference type="EMBL" id="SDIL01000021">
    <property type="protein sequence ID" value="RXK40251.1"/>
    <property type="molecule type" value="Genomic_DNA"/>
</dbReference>
<sequence>MIPCSKPKWTSSPFKILSIPSVQEGIRRHLSFLRIPPTSGKLPSNSSIYLSTNLTKPHRVSFIPGQLPLPRISPTPSESSARYQGNPFRSKLSPPLTSPLKSPRTLHPSPNGKATLNSSSLFTRLTQLLQSTHPPPPTVILSHLLEQRTQITLETGKMALIYAQQMGDKMTVKEIWDLLERLRLVPISSRHESPNYLLEHLEELLSDQVDEGIQVSELENSGALEETLAETDFDNISDYEGGDQGTDNEEIEGYSEQGESEELEEMGEDEGLEDEVYKEGSGEDEVDKEGLGEDGEGANTWMRVKGKRNFWAEFVYSPLDQLPENYTGRQVVRYVHGLLLSGHDIPFEEALNLISTVPGNSSPLSLLSHQQTLPSAQAIPTDHLVQERSSSSNLPTKDVTTIPKQHLVLDKIRKIPSSVEGRISDDSDMLGMLHVYLASYDGHWSRSSPFKLLSEMLLRYPEMKPTTQTLHLMILASSPMVRLEYRLSAGGDESTSTLDSDPTKNISDFEIQSNEDPTSISIVKRHLCTLFATPETTKTTTNFAESSCPQESTTNISSSTSQVLTDPCDPNTSQINISSPGTIESTTYSSHSTQSHPIQSSTHDLSQLSSYDLHNPSTHNFLSDLSSIPPTSSHIIHLIELFQRTWSLSPSQETWRHLAHLSLLVNSTELGQMAWNGWWNRHWNIVRIAAKSAIATKTPTNSLPILPREGSDLAIHNQSANWVGKDGLRKKRDVPECQKGQENGKKRFSGRRIIGSDVMERKARSKEEKEEKVKLFSLRHTKAKRGLKMMREIQGMDWSRPEEDELCWFRWMDGR</sequence>